<gene>
    <name evidence="2" type="ORF">BIV57_08500</name>
</gene>
<keyword evidence="1" id="KW-0472">Membrane</keyword>
<dbReference type="STRING" id="1428644.BIV57_08500"/>
<dbReference type="InterPro" id="IPR009781">
    <property type="entry name" value="DUF1345"/>
</dbReference>
<feature type="transmembrane region" description="Helical" evidence="1">
    <location>
        <begin position="167"/>
        <end position="189"/>
    </location>
</feature>
<evidence type="ECO:0000313" key="3">
    <source>
        <dbReference type="Proteomes" id="UP000243342"/>
    </source>
</evidence>
<keyword evidence="1" id="KW-1133">Transmembrane helix</keyword>
<feature type="transmembrane region" description="Helical" evidence="1">
    <location>
        <begin position="96"/>
        <end position="114"/>
    </location>
</feature>
<dbReference type="AlphaFoldDB" id="A0A1J7CDZ4"/>
<feature type="transmembrane region" description="Helical" evidence="1">
    <location>
        <begin position="26"/>
        <end position="43"/>
    </location>
</feature>
<dbReference type="Pfam" id="PF07077">
    <property type="entry name" value="DUF1345"/>
    <property type="match status" value="1"/>
</dbReference>
<accession>A0A1J7CDZ4</accession>
<name>A0A1J7CDZ4_9ACTN</name>
<reference evidence="2 3" key="1">
    <citation type="submission" date="2016-10" db="EMBL/GenBank/DDBJ databases">
        <title>Genome sequence of Streptomyces gilvigriseus MUSC 26.</title>
        <authorList>
            <person name="Lee L.-H."/>
            <person name="Ser H.-L."/>
        </authorList>
    </citation>
    <scope>NUCLEOTIDE SEQUENCE [LARGE SCALE GENOMIC DNA]</scope>
    <source>
        <strain evidence="2 3">MUSC 26</strain>
    </source>
</reference>
<comment type="caution">
    <text evidence="2">The sequence shown here is derived from an EMBL/GenBank/DDBJ whole genome shotgun (WGS) entry which is preliminary data.</text>
</comment>
<feature type="transmembrane region" description="Helical" evidence="1">
    <location>
        <begin position="64"/>
        <end position="84"/>
    </location>
</feature>
<evidence type="ECO:0000256" key="1">
    <source>
        <dbReference type="SAM" id="Phobius"/>
    </source>
</evidence>
<dbReference type="Proteomes" id="UP000243342">
    <property type="component" value="Unassembled WGS sequence"/>
</dbReference>
<proteinExistence type="predicted"/>
<evidence type="ECO:0008006" key="4">
    <source>
        <dbReference type="Google" id="ProtNLM"/>
    </source>
</evidence>
<organism evidence="2 3">
    <name type="scientific">Mangrovactinospora gilvigrisea</name>
    <dbReference type="NCBI Taxonomy" id="1428644"/>
    <lineage>
        <taxon>Bacteria</taxon>
        <taxon>Bacillati</taxon>
        <taxon>Actinomycetota</taxon>
        <taxon>Actinomycetes</taxon>
        <taxon>Kitasatosporales</taxon>
        <taxon>Streptomycetaceae</taxon>
        <taxon>Mangrovactinospora</taxon>
    </lineage>
</organism>
<dbReference type="EMBL" id="MLCF01000041">
    <property type="protein sequence ID" value="OIV37890.1"/>
    <property type="molecule type" value="Genomic_DNA"/>
</dbReference>
<protein>
    <recommendedName>
        <fullName evidence="4">DUF1345 domain-containing protein</fullName>
    </recommendedName>
</protein>
<keyword evidence="3" id="KW-1185">Reference proteome</keyword>
<keyword evidence="1" id="KW-0812">Transmembrane</keyword>
<sequence>MVELVMVGLGVFMVAADQGEFGAMALWDLLALAYLGAGFVALRRSRAEDSPEYLLRTPTGFPGLRFNFLFSAMASAIGALAAIMTIVEKDDSDVKAVAGLAMICAWMLLHAGYARMYSAVDQKSGGLAFPGDQAPNRTDYMYFAFTVGASFAASDVSVTTRRMRWQVMVHGVASYFYNAAVVALAIGLLKS</sequence>
<evidence type="ECO:0000313" key="2">
    <source>
        <dbReference type="EMBL" id="OIV37890.1"/>
    </source>
</evidence>